<dbReference type="Gene3D" id="3.40.50.300">
    <property type="entry name" value="P-loop containing nucleotide triphosphate hydrolases"/>
    <property type="match status" value="1"/>
</dbReference>
<proteinExistence type="predicted"/>
<protein>
    <submittedName>
        <fullName evidence="1">Adenylate kinase</fullName>
    </submittedName>
</protein>
<sequence>MKIERINVIGVSGSGKSTVARMLAEKLSLTYVEMDRIFWGPDWYWPKDEEFFQQLKQEIAGEQWVLDGNYSRTAPLKWERVQLVVWVDMPFWTTLIQATGRAVKRSWTKEELWPGTGNRESFRKSFLSKDSIILWTIKTYKSVRKRYQECMSDERYSHIQFVRLRSREEIRRFVAEMGR</sequence>
<dbReference type="EMBL" id="FQYR01000004">
    <property type="protein sequence ID" value="SHJ60414.1"/>
    <property type="molecule type" value="Genomic_DNA"/>
</dbReference>
<dbReference type="GO" id="GO:0016301">
    <property type="term" value="F:kinase activity"/>
    <property type="evidence" value="ECO:0007669"/>
    <property type="project" value="UniProtKB-KW"/>
</dbReference>
<organism evidence="1 2">
    <name type="scientific">Rubritalea squalenifaciens DSM 18772</name>
    <dbReference type="NCBI Taxonomy" id="1123071"/>
    <lineage>
        <taxon>Bacteria</taxon>
        <taxon>Pseudomonadati</taxon>
        <taxon>Verrucomicrobiota</taxon>
        <taxon>Verrucomicrobiia</taxon>
        <taxon>Verrucomicrobiales</taxon>
        <taxon>Rubritaleaceae</taxon>
        <taxon>Rubritalea</taxon>
    </lineage>
</organism>
<dbReference type="Proteomes" id="UP000184510">
    <property type="component" value="Unassembled WGS sequence"/>
</dbReference>
<dbReference type="InterPro" id="IPR027417">
    <property type="entry name" value="P-loop_NTPase"/>
</dbReference>
<gene>
    <name evidence="1" type="ORF">SAMN02745181_2157</name>
</gene>
<name>A0A1M6KNF5_9BACT</name>
<keyword evidence="2" id="KW-1185">Reference proteome</keyword>
<dbReference type="OrthoDB" id="1201990at2"/>
<accession>A0A1M6KNF5</accession>
<dbReference type="AlphaFoldDB" id="A0A1M6KNF5"/>
<dbReference type="InterPro" id="IPR031322">
    <property type="entry name" value="Shikimate/glucono_kinase"/>
</dbReference>
<keyword evidence="1" id="KW-0418">Kinase</keyword>
<dbReference type="Pfam" id="PF01202">
    <property type="entry name" value="SKI"/>
    <property type="match status" value="1"/>
</dbReference>
<dbReference type="PANTHER" id="PTHR37816:SF1">
    <property type="entry name" value="TOXIN"/>
    <property type="match status" value="1"/>
</dbReference>
<evidence type="ECO:0000313" key="1">
    <source>
        <dbReference type="EMBL" id="SHJ60414.1"/>
    </source>
</evidence>
<dbReference type="PANTHER" id="PTHR37816">
    <property type="entry name" value="YALI0E33011P"/>
    <property type="match status" value="1"/>
</dbReference>
<dbReference type="InterPro" id="IPR052922">
    <property type="entry name" value="Cytidylate_Kinase-2"/>
</dbReference>
<keyword evidence="1" id="KW-0808">Transferase</keyword>
<dbReference type="STRING" id="1123071.SAMN02745181_2157"/>
<evidence type="ECO:0000313" key="2">
    <source>
        <dbReference type="Proteomes" id="UP000184510"/>
    </source>
</evidence>
<dbReference type="SUPFAM" id="SSF52540">
    <property type="entry name" value="P-loop containing nucleoside triphosphate hydrolases"/>
    <property type="match status" value="1"/>
</dbReference>
<reference evidence="1 2" key="1">
    <citation type="submission" date="2016-11" db="EMBL/GenBank/DDBJ databases">
        <authorList>
            <person name="Jaros S."/>
            <person name="Januszkiewicz K."/>
            <person name="Wedrychowicz H."/>
        </authorList>
    </citation>
    <scope>NUCLEOTIDE SEQUENCE [LARGE SCALE GENOMIC DNA]</scope>
    <source>
        <strain evidence="1 2">DSM 18772</strain>
    </source>
</reference>
<dbReference type="RefSeq" id="WP_143183762.1">
    <property type="nucleotide sequence ID" value="NZ_FQYR01000004.1"/>
</dbReference>
<dbReference type="InParanoid" id="A0A1M6KNF5"/>